<organism evidence="1 2">
    <name type="scientific">Paragemmobacter aquarius</name>
    <dbReference type="NCBI Taxonomy" id="2169400"/>
    <lineage>
        <taxon>Bacteria</taxon>
        <taxon>Pseudomonadati</taxon>
        <taxon>Pseudomonadota</taxon>
        <taxon>Alphaproteobacteria</taxon>
        <taxon>Rhodobacterales</taxon>
        <taxon>Paracoccaceae</taxon>
        <taxon>Paragemmobacter</taxon>
    </lineage>
</organism>
<evidence type="ECO:0000313" key="1">
    <source>
        <dbReference type="EMBL" id="AWB47590.1"/>
    </source>
</evidence>
<protein>
    <submittedName>
        <fullName evidence="1">Uncharacterized protein</fullName>
    </submittedName>
</protein>
<name>A0A2S0UIN3_9RHOB</name>
<gene>
    <name evidence="1" type="ORF">HYN69_02885</name>
</gene>
<reference evidence="1 2" key="1">
    <citation type="submission" date="2018-04" db="EMBL/GenBank/DDBJ databases">
        <title>Genome sequencing of Gemmobacter.</title>
        <authorList>
            <person name="Yi H."/>
            <person name="Baek M.-G."/>
        </authorList>
    </citation>
    <scope>NUCLEOTIDE SEQUENCE [LARGE SCALE GENOMIC DNA]</scope>
    <source>
        <strain evidence="1 2">HYN0069</strain>
    </source>
</reference>
<keyword evidence="2" id="KW-1185">Reference proteome</keyword>
<sequence length="87" mass="9892">MAANKGGRNATYTLKQVRFALEKIFAERGRVPTDVAQIPASDVLPILTSIFDISPTVRPESMQKVIDELFDEYVDRQRRDDRARLPS</sequence>
<accession>A0A2S0UIN3</accession>
<evidence type="ECO:0000313" key="2">
    <source>
        <dbReference type="Proteomes" id="UP000244496"/>
    </source>
</evidence>
<dbReference type="RefSeq" id="WP_108434417.1">
    <property type="nucleotide sequence ID" value="NZ_CP028918.1"/>
</dbReference>
<dbReference type="Proteomes" id="UP000244496">
    <property type="component" value="Chromosome"/>
</dbReference>
<dbReference type="KEGG" id="geh:HYN69_02885"/>
<proteinExistence type="predicted"/>
<dbReference type="OrthoDB" id="7834499at2"/>
<dbReference type="AlphaFoldDB" id="A0A2S0UIN3"/>
<dbReference type="EMBL" id="CP028918">
    <property type="protein sequence ID" value="AWB47590.1"/>
    <property type="molecule type" value="Genomic_DNA"/>
</dbReference>